<dbReference type="GO" id="GO:0015018">
    <property type="term" value="F:galactosylgalactosylxylosylprotein 3-beta-glucuronosyltransferase activity"/>
    <property type="evidence" value="ECO:0007669"/>
    <property type="project" value="UniProtKB-UniRule"/>
</dbReference>
<dbReference type="UniPathway" id="UPA00378"/>
<dbReference type="GO" id="GO:0005975">
    <property type="term" value="P:carbohydrate metabolic process"/>
    <property type="evidence" value="ECO:0007669"/>
    <property type="project" value="TreeGrafter"/>
</dbReference>
<keyword evidence="12 14" id="KW-0479">Metal-binding</keyword>
<dbReference type="GO" id="GO:0050650">
    <property type="term" value="P:chondroitin sulfate proteoglycan biosynthetic process"/>
    <property type="evidence" value="ECO:0007669"/>
    <property type="project" value="TreeGrafter"/>
</dbReference>
<comment type="cofactor">
    <cofactor evidence="12 14">
        <name>Mn(2+)</name>
        <dbReference type="ChEBI" id="CHEBI:29035"/>
    </cofactor>
</comment>
<keyword evidence="16" id="KW-1185">Reference proteome</keyword>
<dbReference type="WBParaSite" id="TTAC_0000250201-mRNA-1">
    <property type="protein sequence ID" value="TTAC_0000250201-mRNA-1"/>
    <property type="gene ID" value="TTAC_0000250201"/>
</dbReference>
<evidence type="ECO:0000256" key="3">
    <source>
        <dbReference type="ARBA" id="ARBA00012641"/>
    </source>
</evidence>
<accession>A0A0R3WP14</accession>
<dbReference type="PANTHER" id="PTHR10896">
    <property type="entry name" value="GALACTOSYLGALACTOSYLXYLOSYLPROTEIN 3-BETA-GLUCURONOSYLTRANSFERASE BETA-1,3-GLUCURONYLTRANSFERASE"/>
    <property type="match status" value="1"/>
</dbReference>
<keyword evidence="4 14" id="KW-0808">Transferase</keyword>
<comment type="catalytic activity">
    <reaction evidence="10 14">
        <text>3-O-(beta-D-galactosyl-(1-&gt;3)-beta-D-galactosyl-(1-&gt;4)-beta-D-xylosyl)-L-seryl-[protein] + UDP-alpha-D-glucuronate = 3-O-(beta-D-GlcA-(1-&gt;3)-beta-D-Gal-(1-&gt;3)-beta-D-Gal-(1-&gt;4)-beta-D-Xyl)-L-seryl-[protein] + UDP + H(+)</text>
        <dbReference type="Rhea" id="RHEA:24168"/>
        <dbReference type="Rhea" id="RHEA-COMP:12571"/>
        <dbReference type="Rhea" id="RHEA-COMP:12573"/>
        <dbReference type="ChEBI" id="CHEBI:15378"/>
        <dbReference type="ChEBI" id="CHEBI:58052"/>
        <dbReference type="ChEBI" id="CHEBI:58223"/>
        <dbReference type="ChEBI" id="CHEBI:132090"/>
        <dbReference type="ChEBI" id="CHEBI:132093"/>
        <dbReference type="EC" id="2.4.1.135"/>
    </reaction>
</comment>
<comment type="subcellular location">
    <subcellularLocation>
        <location evidence="14">Golgi apparatus membrane</location>
        <topology evidence="14">Single-pass type II membrane protein</topology>
    </subcellularLocation>
    <subcellularLocation>
        <location evidence="1">Membrane</location>
        <topology evidence="1">Single-pass type II membrane protein</topology>
    </subcellularLocation>
</comment>
<evidence type="ECO:0000256" key="2">
    <source>
        <dbReference type="ARBA" id="ARBA00007706"/>
    </source>
</evidence>
<organism evidence="17">
    <name type="scientific">Hydatigena taeniaeformis</name>
    <name type="common">Feline tapeworm</name>
    <name type="synonym">Taenia taeniaeformis</name>
    <dbReference type="NCBI Taxonomy" id="6205"/>
    <lineage>
        <taxon>Eukaryota</taxon>
        <taxon>Metazoa</taxon>
        <taxon>Spiralia</taxon>
        <taxon>Lophotrochozoa</taxon>
        <taxon>Platyhelminthes</taxon>
        <taxon>Cestoda</taxon>
        <taxon>Eucestoda</taxon>
        <taxon>Cyclophyllidea</taxon>
        <taxon>Taeniidae</taxon>
        <taxon>Hydatigera</taxon>
    </lineage>
</organism>
<keyword evidence="5" id="KW-0812">Transmembrane</keyword>
<evidence type="ECO:0000256" key="5">
    <source>
        <dbReference type="ARBA" id="ARBA00022692"/>
    </source>
</evidence>
<proteinExistence type="inferred from homology"/>
<feature type="active site" description="Proton donor/acceptor" evidence="11">
    <location>
        <position position="218"/>
    </location>
</feature>
<protein>
    <recommendedName>
        <fullName evidence="3 14">Galactosylgalactosylxylosylprotein 3-beta-glucuronosyltransferase</fullName>
        <ecNumber evidence="3 14">2.4.1.135</ecNumber>
    </recommendedName>
</protein>
<evidence type="ECO:0000256" key="12">
    <source>
        <dbReference type="PIRSR" id="PIRSR605027-3"/>
    </source>
</evidence>
<reference evidence="15 16" key="2">
    <citation type="submission" date="2018-11" db="EMBL/GenBank/DDBJ databases">
        <authorList>
            <consortium name="Pathogen Informatics"/>
        </authorList>
    </citation>
    <scope>NUCLEOTIDE SEQUENCE [LARGE SCALE GENOMIC DNA]</scope>
</reference>
<keyword evidence="6 14" id="KW-0735">Signal-anchor</keyword>
<keyword evidence="7" id="KW-1133">Transmembrane helix</keyword>
<evidence type="ECO:0000313" key="15">
    <source>
        <dbReference type="EMBL" id="VDM20199.1"/>
    </source>
</evidence>
<dbReference type="Gene3D" id="3.90.550.10">
    <property type="entry name" value="Spore Coat Polysaccharide Biosynthesis Protein SpsA, Chain A"/>
    <property type="match status" value="1"/>
</dbReference>
<reference evidence="17" key="1">
    <citation type="submission" date="2017-02" db="UniProtKB">
        <authorList>
            <consortium name="WormBaseParasite"/>
        </authorList>
    </citation>
    <scope>IDENTIFICATION</scope>
</reference>
<feature type="binding site" evidence="12">
    <location>
        <position position="126"/>
    </location>
    <ligand>
        <name>Mn(2+)</name>
        <dbReference type="ChEBI" id="CHEBI:29035"/>
    </ligand>
</feature>
<sequence>MKRSAMLVLILLLIFAIMVLIRRRHQPTIFVITPTYSRSDQLPELVRLCTVLNVAGNIHWIVVEDALELTQFLNDCGISYTHLAAITPPYSKLVRGTSQRNEALQWLRKKFSSAKQPGIVYFADDDNTYHPELFEEVGNIYFVDNKRGATWPVGLVAGSDWEGCITDAKDRSKISHFWTNWEPKREFPIDMAGFAVNLQLILDNPKAVFDDTTVGKQEGLILTKLGFKNGYELEPKADGCRKVRLFQQLQIYNNTHNLSL</sequence>
<evidence type="ECO:0000256" key="7">
    <source>
        <dbReference type="ARBA" id="ARBA00022989"/>
    </source>
</evidence>
<evidence type="ECO:0000256" key="10">
    <source>
        <dbReference type="ARBA" id="ARBA00047979"/>
    </source>
</evidence>
<evidence type="ECO:0000256" key="6">
    <source>
        <dbReference type="ARBA" id="ARBA00022968"/>
    </source>
</evidence>
<evidence type="ECO:0000256" key="4">
    <source>
        <dbReference type="ARBA" id="ARBA00022679"/>
    </source>
</evidence>
<dbReference type="EMBL" id="UYWX01001135">
    <property type="protein sequence ID" value="VDM20199.1"/>
    <property type="molecule type" value="Genomic_DNA"/>
</dbReference>
<keyword evidence="12 14" id="KW-0464">Manganese</keyword>
<evidence type="ECO:0000256" key="1">
    <source>
        <dbReference type="ARBA" id="ARBA00004606"/>
    </source>
</evidence>
<comment type="pathway">
    <text evidence="14">Protein modification; protein glycosylation.</text>
</comment>
<evidence type="ECO:0000256" key="14">
    <source>
        <dbReference type="RuleBase" id="RU363127"/>
    </source>
</evidence>
<name>A0A0R3WP14_HYDTA</name>
<evidence type="ECO:0000256" key="8">
    <source>
        <dbReference type="ARBA" id="ARBA00023136"/>
    </source>
</evidence>
<keyword evidence="8" id="KW-0472">Membrane</keyword>
<dbReference type="InterPro" id="IPR005027">
    <property type="entry name" value="Glyco_trans_43"/>
</dbReference>
<keyword evidence="9" id="KW-0325">Glycoprotein</keyword>
<evidence type="ECO:0000256" key="9">
    <source>
        <dbReference type="ARBA" id="ARBA00023180"/>
    </source>
</evidence>
<dbReference type="GO" id="GO:0046872">
    <property type="term" value="F:metal ion binding"/>
    <property type="evidence" value="ECO:0007669"/>
    <property type="project" value="UniProtKB-KW"/>
</dbReference>
<dbReference type="Proteomes" id="UP000274429">
    <property type="component" value="Unassembled WGS sequence"/>
</dbReference>
<keyword evidence="14" id="KW-0333">Golgi apparatus</keyword>
<gene>
    <name evidence="15" type="ORF">TTAC_LOCUS2489</name>
</gene>
<dbReference type="CDD" id="cd00218">
    <property type="entry name" value="GlcAT-I"/>
    <property type="match status" value="1"/>
</dbReference>
<dbReference type="GO" id="GO:0000139">
    <property type="term" value="C:Golgi membrane"/>
    <property type="evidence" value="ECO:0007669"/>
    <property type="project" value="UniProtKB-SubCell"/>
</dbReference>
<dbReference type="SUPFAM" id="SSF53448">
    <property type="entry name" value="Nucleotide-diphospho-sugar transferases"/>
    <property type="match status" value="1"/>
</dbReference>
<comment type="similarity">
    <text evidence="2 14">Belongs to the glycosyltransferase 43 family.</text>
</comment>
<dbReference type="EC" id="2.4.1.135" evidence="3 14"/>
<evidence type="ECO:0000256" key="11">
    <source>
        <dbReference type="PIRSR" id="PIRSR605027-1"/>
    </source>
</evidence>
<dbReference type="InterPro" id="IPR029044">
    <property type="entry name" value="Nucleotide-diphossugar_trans"/>
</dbReference>
<dbReference type="Pfam" id="PF03360">
    <property type="entry name" value="Glyco_transf_43"/>
    <property type="match status" value="1"/>
</dbReference>
<dbReference type="OrthoDB" id="675023at2759"/>
<evidence type="ECO:0000313" key="16">
    <source>
        <dbReference type="Proteomes" id="UP000274429"/>
    </source>
</evidence>
<feature type="site" description="Interaction with galactose moiety of substrate glycoprotein" evidence="13">
    <location>
        <position position="162"/>
    </location>
</feature>
<dbReference type="PANTHER" id="PTHR10896:SF65">
    <property type="entry name" value="GALACTOSYLGALACTOSYLXYLOSYLPROTEIN 3-BETA-GLUCURONOSYLTRANSFERASE 3"/>
    <property type="match status" value="1"/>
</dbReference>
<dbReference type="STRING" id="6205.A0A0R3WP14"/>
<dbReference type="AlphaFoldDB" id="A0A0R3WP14"/>
<evidence type="ECO:0000256" key="13">
    <source>
        <dbReference type="PIRSR" id="PIRSR605027-4"/>
    </source>
</evidence>
<evidence type="ECO:0000313" key="17">
    <source>
        <dbReference type="WBParaSite" id="TTAC_0000250201-mRNA-1"/>
    </source>
</evidence>